<dbReference type="RefSeq" id="WP_168782245.1">
    <property type="nucleotide sequence ID" value="NZ_CP051542.1"/>
</dbReference>
<proteinExistence type="predicted"/>
<sequence>MIVLAAILIGAVIGDLRARAAQGNRKDRLQYAAAHAIALAILALFATILIDRAARG</sequence>
<accession>A0A1H2WEW9</accession>
<dbReference type="EMBL" id="FNNA01000002">
    <property type="protein sequence ID" value="SDW79091.1"/>
    <property type="molecule type" value="Genomic_DNA"/>
</dbReference>
<dbReference type="AlphaFoldDB" id="A0A1H2WEW9"/>
<keyword evidence="2" id="KW-1185">Reference proteome</keyword>
<gene>
    <name evidence="1" type="ORF">SAMN05444276_102131</name>
</gene>
<protein>
    <submittedName>
        <fullName evidence="1">Uncharacterized protein</fullName>
    </submittedName>
</protein>
<reference evidence="2" key="1">
    <citation type="submission" date="2016-10" db="EMBL/GenBank/DDBJ databases">
        <authorList>
            <person name="Varghese N."/>
            <person name="Submissions S."/>
        </authorList>
    </citation>
    <scope>NUCLEOTIDE SEQUENCE [LARGE SCALE GENOMIC DNA]</scope>
    <source>
        <strain evidence="2">DSM 29303</strain>
    </source>
</reference>
<organism evidence="1 2">
    <name type="scientific">Paracoccus sanguinis</name>
    <dbReference type="NCBI Taxonomy" id="1545044"/>
    <lineage>
        <taxon>Bacteria</taxon>
        <taxon>Pseudomonadati</taxon>
        <taxon>Pseudomonadota</taxon>
        <taxon>Alphaproteobacteria</taxon>
        <taxon>Rhodobacterales</taxon>
        <taxon>Paracoccaceae</taxon>
        <taxon>Paracoccus</taxon>
    </lineage>
</organism>
<evidence type="ECO:0000313" key="2">
    <source>
        <dbReference type="Proteomes" id="UP000182944"/>
    </source>
</evidence>
<dbReference type="STRING" id="1545044.SAMN05444276_102131"/>
<dbReference type="Proteomes" id="UP000182944">
    <property type="component" value="Unassembled WGS sequence"/>
</dbReference>
<name>A0A1H2WEW9_9RHOB</name>
<evidence type="ECO:0000313" key="1">
    <source>
        <dbReference type="EMBL" id="SDW79091.1"/>
    </source>
</evidence>